<evidence type="ECO:0000313" key="3">
    <source>
        <dbReference type="Proteomes" id="UP001519460"/>
    </source>
</evidence>
<keyword evidence="3" id="KW-1185">Reference proteome</keyword>
<dbReference type="InterPro" id="IPR029039">
    <property type="entry name" value="Flavoprotein-like_sf"/>
</dbReference>
<accession>A0ABD0KFR2</accession>
<dbReference type="Proteomes" id="UP001519460">
    <property type="component" value="Unassembled WGS sequence"/>
</dbReference>
<gene>
    <name evidence="2" type="ORF">BaRGS_00022778</name>
</gene>
<organism evidence="2 3">
    <name type="scientific">Batillaria attramentaria</name>
    <dbReference type="NCBI Taxonomy" id="370345"/>
    <lineage>
        <taxon>Eukaryota</taxon>
        <taxon>Metazoa</taxon>
        <taxon>Spiralia</taxon>
        <taxon>Lophotrochozoa</taxon>
        <taxon>Mollusca</taxon>
        <taxon>Gastropoda</taxon>
        <taxon>Caenogastropoda</taxon>
        <taxon>Sorbeoconcha</taxon>
        <taxon>Cerithioidea</taxon>
        <taxon>Batillariidae</taxon>
        <taxon>Batillaria</taxon>
    </lineage>
</organism>
<comment type="caution">
    <text evidence="2">The sequence shown here is derived from an EMBL/GenBank/DDBJ whole genome shotgun (WGS) entry which is preliminary data.</text>
</comment>
<dbReference type="Pfam" id="PF03358">
    <property type="entry name" value="FMN_red"/>
    <property type="match status" value="1"/>
</dbReference>
<dbReference type="AlphaFoldDB" id="A0ABD0KFR2"/>
<dbReference type="SUPFAM" id="SSF52218">
    <property type="entry name" value="Flavoproteins"/>
    <property type="match status" value="1"/>
</dbReference>
<dbReference type="InterPro" id="IPR005025">
    <property type="entry name" value="FMN_Rdtase-like_dom"/>
</dbReference>
<proteinExistence type="predicted"/>
<protein>
    <recommendedName>
        <fullName evidence="1">NADPH-dependent FMN reductase-like domain-containing protein</fullName>
    </recommendedName>
</protein>
<dbReference type="InterPro" id="IPR050712">
    <property type="entry name" value="NAD(P)H-dep_reductase"/>
</dbReference>
<sequence>MAAAGAKLKIVMFLGSVREGRIGVRVAKFIQSQLASKYDITLLDPEQLDLPLMKKPLYLYEDRSKAPKVLVETEAKMAEADAFIVVTAEYNHSIPPALTNLMDHFAPMLIPGSVYAYKPSGIVSYSPGIYGGMRAAMQLRSFLSELGCLSVNNIFGIPEVHKAIDENGKPLNEHMEKGLNTMMTQLEFYARALKNHKEKCGLPQ</sequence>
<evidence type="ECO:0000313" key="2">
    <source>
        <dbReference type="EMBL" id="KAK7486026.1"/>
    </source>
</evidence>
<dbReference type="PANTHER" id="PTHR30543:SF21">
    <property type="entry name" value="NAD(P)H-DEPENDENT FMN REDUCTASE LOT6"/>
    <property type="match status" value="1"/>
</dbReference>
<feature type="domain" description="NADPH-dependent FMN reductase-like" evidence="1">
    <location>
        <begin position="9"/>
        <end position="161"/>
    </location>
</feature>
<dbReference type="Gene3D" id="3.40.50.360">
    <property type="match status" value="1"/>
</dbReference>
<reference evidence="2 3" key="1">
    <citation type="journal article" date="2023" name="Sci. Data">
        <title>Genome assembly of the Korean intertidal mud-creeper Batillaria attramentaria.</title>
        <authorList>
            <person name="Patra A.K."/>
            <person name="Ho P.T."/>
            <person name="Jun S."/>
            <person name="Lee S.J."/>
            <person name="Kim Y."/>
            <person name="Won Y.J."/>
        </authorList>
    </citation>
    <scope>NUCLEOTIDE SEQUENCE [LARGE SCALE GENOMIC DNA]</scope>
    <source>
        <strain evidence="2">Wonlab-2016</strain>
    </source>
</reference>
<evidence type="ECO:0000259" key="1">
    <source>
        <dbReference type="Pfam" id="PF03358"/>
    </source>
</evidence>
<dbReference type="PANTHER" id="PTHR30543">
    <property type="entry name" value="CHROMATE REDUCTASE"/>
    <property type="match status" value="1"/>
</dbReference>
<dbReference type="FunFam" id="3.40.50.360:FF:000078">
    <property type="entry name" value="Chromate reductase"/>
    <property type="match status" value="1"/>
</dbReference>
<dbReference type="EMBL" id="JACVVK020000185">
    <property type="protein sequence ID" value="KAK7486026.1"/>
    <property type="molecule type" value="Genomic_DNA"/>
</dbReference>
<name>A0ABD0KFR2_9CAEN</name>